<organism evidence="1 2">
    <name type="scientific">Synaphobranchus kaupii</name>
    <name type="common">Kaup's arrowtooth eel</name>
    <dbReference type="NCBI Taxonomy" id="118154"/>
    <lineage>
        <taxon>Eukaryota</taxon>
        <taxon>Metazoa</taxon>
        <taxon>Chordata</taxon>
        <taxon>Craniata</taxon>
        <taxon>Vertebrata</taxon>
        <taxon>Euteleostomi</taxon>
        <taxon>Actinopterygii</taxon>
        <taxon>Neopterygii</taxon>
        <taxon>Teleostei</taxon>
        <taxon>Anguilliformes</taxon>
        <taxon>Synaphobranchidae</taxon>
        <taxon>Synaphobranchus</taxon>
    </lineage>
</organism>
<sequence>MQAVFVHETKKFSRGISSEYWDISVSFIVTEYRTAVLTISIGNPHSLFIWQSFSPSCWDVHSRKRAPLPCSSPPSLGH</sequence>
<protein>
    <submittedName>
        <fullName evidence="1">Uncharacterized protein</fullName>
    </submittedName>
</protein>
<accession>A0A9Q1GBG2</accession>
<dbReference type="EMBL" id="JAINUF010000001">
    <property type="protein sequence ID" value="KAJ8380478.1"/>
    <property type="molecule type" value="Genomic_DNA"/>
</dbReference>
<evidence type="ECO:0000313" key="1">
    <source>
        <dbReference type="EMBL" id="KAJ8380478.1"/>
    </source>
</evidence>
<proteinExistence type="predicted"/>
<dbReference type="AlphaFoldDB" id="A0A9Q1GBG2"/>
<dbReference type="Proteomes" id="UP001152622">
    <property type="component" value="Chromosome 1"/>
</dbReference>
<comment type="caution">
    <text evidence="1">The sequence shown here is derived from an EMBL/GenBank/DDBJ whole genome shotgun (WGS) entry which is preliminary data.</text>
</comment>
<reference evidence="1" key="1">
    <citation type="journal article" date="2023" name="Science">
        <title>Genome structures resolve the early diversification of teleost fishes.</title>
        <authorList>
            <person name="Parey E."/>
            <person name="Louis A."/>
            <person name="Montfort J."/>
            <person name="Bouchez O."/>
            <person name="Roques C."/>
            <person name="Iampietro C."/>
            <person name="Lluch J."/>
            <person name="Castinel A."/>
            <person name="Donnadieu C."/>
            <person name="Desvignes T."/>
            <person name="Floi Bucao C."/>
            <person name="Jouanno E."/>
            <person name="Wen M."/>
            <person name="Mejri S."/>
            <person name="Dirks R."/>
            <person name="Jansen H."/>
            <person name="Henkel C."/>
            <person name="Chen W.J."/>
            <person name="Zahm M."/>
            <person name="Cabau C."/>
            <person name="Klopp C."/>
            <person name="Thompson A.W."/>
            <person name="Robinson-Rechavi M."/>
            <person name="Braasch I."/>
            <person name="Lecointre G."/>
            <person name="Bobe J."/>
            <person name="Postlethwait J.H."/>
            <person name="Berthelot C."/>
            <person name="Roest Crollius H."/>
            <person name="Guiguen Y."/>
        </authorList>
    </citation>
    <scope>NUCLEOTIDE SEQUENCE</scope>
    <source>
        <strain evidence="1">WJC10195</strain>
    </source>
</reference>
<gene>
    <name evidence="1" type="ORF">SKAU_G00012560</name>
</gene>
<evidence type="ECO:0000313" key="2">
    <source>
        <dbReference type="Proteomes" id="UP001152622"/>
    </source>
</evidence>
<name>A0A9Q1GBG2_SYNKA</name>
<keyword evidence="2" id="KW-1185">Reference proteome</keyword>